<dbReference type="AlphaFoldDB" id="A0A550C8I1"/>
<feature type="compositionally biased region" description="Basic residues" evidence="6">
    <location>
        <begin position="27"/>
        <end position="36"/>
    </location>
</feature>
<reference evidence="8 9" key="1">
    <citation type="journal article" date="2019" name="New Phytol.">
        <title>Comparative genomics reveals unique wood-decay strategies and fruiting body development in the Schizophyllaceae.</title>
        <authorList>
            <person name="Almasi E."/>
            <person name="Sahu N."/>
            <person name="Krizsan K."/>
            <person name="Balint B."/>
            <person name="Kovacs G.M."/>
            <person name="Kiss B."/>
            <person name="Cseklye J."/>
            <person name="Drula E."/>
            <person name="Henrissat B."/>
            <person name="Nagy I."/>
            <person name="Chovatia M."/>
            <person name="Adam C."/>
            <person name="LaButti K."/>
            <person name="Lipzen A."/>
            <person name="Riley R."/>
            <person name="Grigoriev I.V."/>
            <person name="Nagy L.G."/>
        </authorList>
    </citation>
    <scope>NUCLEOTIDE SEQUENCE [LARGE SCALE GENOMIC DNA]</scope>
    <source>
        <strain evidence="8 9">NL-1724</strain>
    </source>
</reference>
<keyword evidence="9" id="KW-1185">Reference proteome</keyword>
<dbReference type="GO" id="GO:0016787">
    <property type="term" value="F:hydrolase activity"/>
    <property type="evidence" value="ECO:0007669"/>
    <property type="project" value="UniProtKB-KW"/>
</dbReference>
<dbReference type="InterPro" id="IPR002464">
    <property type="entry name" value="DNA/RNA_helicase_DEAH_CS"/>
</dbReference>
<feature type="region of interest" description="Disordered" evidence="6">
    <location>
        <begin position="373"/>
        <end position="434"/>
    </location>
</feature>
<evidence type="ECO:0000256" key="5">
    <source>
        <dbReference type="ARBA" id="ARBA00022840"/>
    </source>
</evidence>
<accession>A0A550C8I1</accession>
<feature type="region of interest" description="Disordered" evidence="6">
    <location>
        <begin position="1"/>
        <end position="49"/>
    </location>
</feature>
<dbReference type="InterPro" id="IPR014001">
    <property type="entry name" value="Helicase_ATP-bd"/>
</dbReference>
<dbReference type="SUPFAM" id="SSF52540">
    <property type="entry name" value="P-loop containing nucleoside triphosphate hydrolases"/>
    <property type="match status" value="1"/>
</dbReference>
<dbReference type="PANTHER" id="PTHR18934:SF99">
    <property type="entry name" value="ATP-DEPENDENT RNA HELICASE DHX37-RELATED"/>
    <property type="match status" value="1"/>
</dbReference>
<keyword evidence="5" id="KW-0067">ATP-binding</keyword>
<dbReference type="InterPro" id="IPR027417">
    <property type="entry name" value="P-loop_NTPase"/>
</dbReference>
<evidence type="ECO:0000256" key="2">
    <source>
        <dbReference type="ARBA" id="ARBA00022741"/>
    </source>
</evidence>
<feature type="compositionally biased region" description="Basic residues" evidence="6">
    <location>
        <begin position="114"/>
        <end position="131"/>
    </location>
</feature>
<evidence type="ECO:0000313" key="9">
    <source>
        <dbReference type="Proteomes" id="UP000320762"/>
    </source>
</evidence>
<name>A0A550C8I1_9AGAR</name>
<dbReference type="GO" id="GO:0004386">
    <property type="term" value="F:helicase activity"/>
    <property type="evidence" value="ECO:0007669"/>
    <property type="project" value="UniProtKB-KW"/>
</dbReference>
<dbReference type="Proteomes" id="UP000320762">
    <property type="component" value="Unassembled WGS sequence"/>
</dbReference>
<gene>
    <name evidence="8" type="ORF">BD626DRAFT_89844</name>
</gene>
<dbReference type="OrthoDB" id="10253254at2759"/>
<evidence type="ECO:0000259" key="7">
    <source>
        <dbReference type="PROSITE" id="PS51192"/>
    </source>
</evidence>
<dbReference type="PANTHER" id="PTHR18934">
    <property type="entry name" value="ATP-DEPENDENT RNA HELICASE"/>
    <property type="match status" value="1"/>
</dbReference>
<dbReference type="GO" id="GO:0005730">
    <property type="term" value="C:nucleolus"/>
    <property type="evidence" value="ECO:0007669"/>
    <property type="project" value="TreeGrafter"/>
</dbReference>
<feature type="compositionally biased region" description="Low complexity" evidence="6">
    <location>
        <begin position="101"/>
        <end position="112"/>
    </location>
</feature>
<feature type="compositionally biased region" description="Basic residues" evidence="6">
    <location>
        <begin position="1"/>
        <end position="18"/>
    </location>
</feature>
<dbReference type="SMART" id="SM00487">
    <property type="entry name" value="DEXDc"/>
    <property type="match status" value="1"/>
</dbReference>
<dbReference type="Gene3D" id="3.40.50.300">
    <property type="entry name" value="P-loop containing nucleotide triphosphate hydrolases"/>
    <property type="match status" value="1"/>
</dbReference>
<evidence type="ECO:0000256" key="3">
    <source>
        <dbReference type="ARBA" id="ARBA00022801"/>
    </source>
</evidence>
<protein>
    <submittedName>
        <fullName evidence="8">P-loop containing nucleoside triphosphate hydrolase protein</fullName>
    </submittedName>
</protein>
<dbReference type="EMBL" id="VDMD01000018">
    <property type="protein sequence ID" value="TRM61089.1"/>
    <property type="molecule type" value="Genomic_DNA"/>
</dbReference>
<organism evidence="8 9">
    <name type="scientific">Schizophyllum amplum</name>
    <dbReference type="NCBI Taxonomy" id="97359"/>
    <lineage>
        <taxon>Eukaryota</taxon>
        <taxon>Fungi</taxon>
        <taxon>Dikarya</taxon>
        <taxon>Basidiomycota</taxon>
        <taxon>Agaricomycotina</taxon>
        <taxon>Agaricomycetes</taxon>
        <taxon>Agaricomycetidae</taxon>
        <taxon>Agaricales</taxon>
        <taxon>Schizophyllaceae</taxon>
        <taxon>Schizophyllum</taxon>
    </lineage>
</organism>
<evidence type="ECO:0000256" key="1">
    <source>
        <dbReference type="ARBA" id="ARBA00008792"/>
    </source>
</evidence>
<dbReference type="PROSITE" id="PS00690">
    <property type="entry name" value="DEAH_ATP_HELICASE"/>
    <property type="match status" value="1"/>
</dbReference>
<keyword evidence="2" id="KW-0547">Nucleotide-binding</keyword>
<feature type="domain" description="Helicase ATP-binding" evidence="7">
    <location>
        <begin position="202"/>
        <end position="357"/>
    </location>
</feature>
<comment type="caution">
    <text evidence="8">The sequence shown here is derived from an EMBL/GenBank/DDBJ whole genome shotgun (WGS) entry which is preliminary data.</text>
</comment>
<dbReference type="GO" id="GO:0000462">
    <property type="term" value="P:maturation of SSU-rRNA from tricistronic rRNA transcript (SSU-rRNA, 5.8S rRNA, LSU-rRNA)"/>
    <property type="evidence" value="ECO:0007669"/>
    <property type="project" value="TreeGrafter"/>
</dbReference>
<dbReference type="STRING" id="97359.A0A550C8I1"/>
<sequence>MRMVHLLRRRNEKRRRNFSRGSIQDAKRRRPHRRTPMPHSTAPTLRTIRAKKIRRAMQREESTRCMMRMRMGVKERMVRARRKAKRTMSPPHRTSARVSDSRTGPSSSSTPRKVIPHHRATRRPRLRHRSTTTHEQEAQTRGTAGQARSLGETLVLPTTAFASQLPSSSSHATAKFVQVNRPPEVQEARLQLPVVAEEQPIMEAIRLHPVVVLCGETGSGKTTQVPQFLYEAGFASPDGDNPGLIGVTQPRRVAAMAMARRVGHELGLDVAEDVDESQPSKKGKKAKKSSTSEGAQVAYQIRYDATTGPATRIKFMTDGVLLRELAVDFLLSRYSVVIIDEAHERSMNTDILIGVLSRVVRLREQMWKDGKDGVKPYASLSCPPPSASPTSPRTPRSSLPRRPSLASPRASTRSPCTSAAARSPTTSPRRSRRQ</sequence>
<comment type="similarity">
    <text evidence="1">Belongs to the DEAD box helicase family. DEAH subfamily.</text>
</comment>
<keyword evidence="3 8" id="KW-0378">Hydrolase</keyword>
<feature type="region of interest" description="Disordered" evidence="6">
    <location>
        <begin position="270"/>
        <end position="291"/>
    </location>
</feature>
<feature type="compositionally biased region" description="Low complexity" evidence="6">
    <location>
        <begin position="388"/>
        <end position="428"/>
    </location>
</feature>
<evidence type="ECO:0000256" key="4">
    <source>
        <dbReference type="ARBA" id="ARBA00022806"/>
    </source>
</evidence>
<dbReference type="GO" id="GO:0005524">
    <property type="term" value="F:ATP binding"/>
    <property type="evidence" value="ECO:0007669"/>
    <property type="project" value="UniProtKB-KW"/>
</dbReference>
<feature type="region of interest" description="Disordered" evidence="6">
    <location>
        <begin position="77"/>
        <end position="148"/>
    </location>
</feature>
<keyword evidence="4" id="KW-0347">Helicase</keyword>
<proteinExistence type="inferred from homology"/>
<evidence type="ECO:0000313" key="8">
    <source>
        <dbReference type="EMBL" id="TRM61089.1"/>
    </source>
</evidence>
<evidence type="ECO:0000256" key="6">
    <source>
        <dbReference type="SAM" id="MobiDB-lite"/>
    </source>
</evidence>
<dbReference type="PROSITE" id="PS51192">
    <property type="entry name" value="HELICASE_ATP_BIND_1"/>
    <property type="match status" value="1"/>
</dbReference>
<dbReference type="GO" id="GO:0003723">
    <property type="term" value="F:RNA binding"/>
    <property type="evidence" value="ECO:0007669"/>
    <property type="project" value="TreeGrafter"/>
</dbReference>